<feature type="region of interest" description="Disordered" evidence="1">
    <location>
        <begin position="88"/>
        <end position="111"/>
    </location>
</feature>
<dbReference type="KEGG" id="asw:CVS48_08225"/>
<dbReference type="Proteomes" id="UP000239990">
    <property type="component" value="Unassembled WGS sequence"/>
</dbReference>
<reference evidence="4 5" key="1">
    <citation type="submission" date="2018-02" db="EMBL/GenBank/DDBJ databases">
        <title>Draft Genome of Achromobacter spanius stain 6.</title>
        <authorList>
            <person name="Gunasekera T.S."/>
            <person name="Radwan O."/>
            <person name="Ruiz O.N."/>
        </authorList>
    </citation>
    <scope>NUCLEOTIDE SEQUENCE [LARGE SCALE GENOMIC DNA]</scope>
    <source>
        <strain evidence="4 5">6</strain>
    </source>
</reference>
<evidence type="ECO:0000313" key="5">
    <source>
        <dbReference type="Proteomes" id="UP000239990"/>
    </source>
</evidence>
<evidence type="ECO:0000313" key="3">
    <source>
        <dbReference type="EMBL" id="MDH0735448.1"/>
    </source>
</evidence>
<evidence type="ECO:0000256" key="2">
    <source>
        <dbReference type="SAM" id="SignalP"/>
    </source>
</evidence>
<feature type="chain" id="PRO_5040582321" evidence="2">
    <location>
        <begin position="24"/>
        <end position="111"/>
    </location>
</feature>
<proteinExistence type="predicted"/>
<name>A0A2K8S089_9BURK</name>
<keyword evidence="2" id="KW-0732">Signal</keyword>
<dbReference type="EMBL" id="JAOCDZ010000003">
    <property type="protein sequence ID" value="MDH0735448.1"/>
    <property type="molecule type" value="Genomic_DNA"/>
</dbReference>
<protein>
    <submittedName>
        <fullName evidence="4">DUF4148 domain-containing protein</fullName>
    </submittedName>
</protein>
<dbReference type="AlphaFoldDB" id="A0A2K8S089"/>
<evidence type="ECO:0000256" key="1">
    <source>
        <dbReference type="SAM" id="MobiDB-lite"/>
    </source>
</evidence>
<dbReference type="RefSeq" id="WP_100854011.1">
    <property type="nucleotide sequence ID" value="NZ_CADIJT010000003.1"/>
</dbReference>
<dbReference type="OrthoDB" id="8636618at2"/>
<comment type="caution">
    <text evidence="4">The sequence shown here is derived from an EMBL/GenBank/DDBJ whole genome shotgun (WGS) entry which is preliminary data.</text>
</comment>
<dbReference type="GeneID" id="92905915"/>
<reference evidence="3" key="2">
    <citation type="submission" date="2022-09" db="EMBL/GenBank/DDBJ databases">
        <title>Intensive care unit water sources are persistently colonized with multi-drug resistant bacteria and are the site of extensive horizontal gene transfer of antibiotic resistance genes.</title>
        <authorList>
            <person name="Diorio-Toth L."/>
        </authorList>
    </citation>
    <scope>NUCLEOTIDE SEQUENCE</scope>
    <source>
        <strain evidence="3">GD03843</strain>
    </source>
</reference>
<dbReference type="EMBL" id="PREU01000002">
    <property type="protein sequence ID" value="PPA77562.1"/>
    <property type="molecule type" value="Genomic_DNA"/>
</dbReference>
<evidence type="ECO:0000313" key="4">
    <source>
        <dbReference type="EMBL" id="PPA77562.1"/>
    </source>
</evidence>
<accession>A0A2K8S089</accession>
<feature type="compositionally biased region" description="Basic and acidic residues" evidence="1">
    <location>
        <begin position="88"/>
        <end position="105"/>
    </location>
</feature>
<feature type="signal peptide" evidence="2">
    <location>
        <begin position="1"/>
        <end position="23"/>
    </location>
</feature>
<sequence>MKAIISGAAVALALATTGTSAQADTFHGTNTEIGYEVHVGDNPVGKTSEQVREELLAAKANKKEWVFTNLNAAKPGWMVKTEKTREQVAQERDSVTPEEQARIDEIYNTGA</sequence>
<organism evidence="4 5">
    <name type="scientific">Achromobacter spanius</name>
    <dbReference type="NCBI Taxonomy" id="217203"/>
    <lineage>
        <taxon>Bacteria</taxon>
        <taxon>Pseudomonadati</taxon>
        <taxon>Pseudomonadota</taxon>
        <taxon>Betaproteobacteria</taxon>
        <taxon>Burkholderiales</taxon>
        <taxon>Alcaligenaceae</taxon>
        <taxon>Achromobacter</taxon>
    </lineage>
</organism>
<dbReference type="Proteomes" id="UP001161094">
    <property type="component" value="Unassembled WGS sequence"/>
</dbReference>
<gene>
    <name evidence="4" type="ORF">C4E15_05980</name>
    <name evidence="3" type="ORF">N5D93_06480</name>
</gene>